<gene>
    <name evidence="4" type="primary">pilE</name>
    <name evidence="4" type="ORF">MGMO_53c00140</name>
</gene>
<dbReference type="AlphaFoldDB" id="V5BGZ0"/>
<feature type="region of interest" description="Disordered" evidence="2">
    <location>
        <begin position="152"/>
        <end position="183"/>
    </location>
</feature>
<keyword evidence="3" id="KW-0472">Membrane</keyword>
<feature type="transmembrane region" description="Helical" evidence="3">
    <location>
        <begin position="68"/>
        <end position="89"/>
    </location>
</feature>
<dbReference type="Gene3D" id="3.30.700.10">
    <property type="entry name" value="Glycoprotein, Type 4 Pilin"/>
    <property type="match status" value="1"/>
</dbReference>
<dbReference type="STRING" id="1116472.MGMO_53c00140"/>
<evidence type="ECO:0000256" key="2">
    <source>
        <dbReference type="SAM" id="MobiDB-lite"/>
    </source>
</evidence>
<evidence type="ECO:0000256" key="1">
    <source>
        <dbReference type="ARBA" id="ARBA00022481"/>
    </source>
</evidence>
<dbReference type="SUPFAM" id="SSF54523">
    <property type="entry name" value="Pili subunits"/>
    <property type="match status" value="1"/>
</dbReference>
<evidence type="ECO:0000256" key="3">
    <source>
        <dbReference type="SAM" id="Phobius"/>
    </source>
</evidence>
<protein>
    <submittedName>
        <fullName evidence="4">Tfp pilus assembly protein PilE</fullName>
    </submittedName>
</protein>
<feature type="compositionally biased region" description="Basic and acidic residues" evidence="2">
    <location>
        <begin position="152"/>
        <end position="176"/>
    </location>
</feature>
<dbReference type="Proteomes" id="UP000017842">
    <property type="component" value="Unassembled WGS sequence"/>
</dbReference>
<keyword evidence="5" id="KW-1185">Reference proteome</keyword>
<comment type="caution">
    <text evidence="4">The sequence shown here is derived from an EMBL/GenBank/DDBJ whole genome shotgun (WGS) entry which is preliminary data.</text>
</comment>
<name>V5BGZ0_9GAMM</name>
<keyword evidence="3" id="KW-1133">Transmembrane helix</keyword>
<dbReference type="PRINTS" id="PR00813">
    <property type="entry name" value="BCTERIALGSPG"/>
</dbReference>
<accession>V5BGZ0</accession>
<evidence type="ECO:0000313" key="5">
    <source>
        <dbReference type="Proteomes" id="UP000017842"/>
    </source>
</evidence>
<dbReference type="EMBL" id="AYLO01000051">
    <property type="protein sequence ID" value="ESS72555.1"/>
    <property type="molecule type" value="Genomic_DNA"/>
</dbReference>
<dbReference type="InterPro" id="IPR012902">
    <property type="entry name" value="N_methyl_site"/>
</dbReference>
<evidence type="ECO:0000313" key="4">
    <source>
        <dbReference type="EMBL" id="ESS72555.1"/>
    </source>
</evidence>
<dbReference type="GO" id="GO:0015628">
    <property type="term" value="P:protein secretion by the type II secretion system"/>
    <property type="evidence" value="ECO:0007669"/>
    <property type="project" value="InterPro"/>
</dbReference>
<dbReference type="GO" id="GO:0015627">
    <property type="term" value="C:type II protein secretion system complex"/>
    <property type="evidence" value="ECO:0007669"/>
    <property type="project" value="InterPro"/>
</dbReference>
<keyword evidence="3" id="KW-0812">Transmembrane</keyword>
<organism evidence="4 5">
    <name type="scientific">Methyloglobulus morosus KoM1</name>
    <dbReference type="NCBI Taxonomy" id="1116472"/>
    <lineage>
        <taxon>Bacteria</taxon>
        <taxon>Pseudomonadati</taxon>
        <taxon>Pseudomonadota</taxon>
        <taxon>Gammaproteobacteria</taxon>
        <taxon>Methylococcales</taxon>
        <taxon>Methylococcaceae</taxon>
        <taxon>Methyloglobulus</taxon>
    </lineage>
</organism>
<dbReference type="InterPro" id="IPR000983">
    <property type="entry name" value="Bac_GSPG_pilin"/>
</dbReference>
<dbReference type="NCBIfam" id="TIGR02532">
    <property type="entry name" value="IV_pilin_GFxxxE"/>
    <property type="match status" value="1"/>
</dbReference>
<proteinExistence type="predicted"/>
<dbReference type="eggNOG" id="COG4968">
    <property type="taxonomic scope" value="Bacteria"/>
</dbReference>
<reference evidence="4 5" key="1">
    <citation type="journal article" date="2013" name="Genome Announc.">
        <title>Draft Genome Sequence of the Methanotrophic Gammaproteobacterium Methyloglobulus morosus DSM 22980 Strain KoM1.</title>
        <authorList>
            <person name="Poehlein A."/>
            <person name="Deutzmann J.S."/>
            <person name="Daniel R."/>
            <person name="Simeonova D.D."/>
        </authorList>
    </citation>
    <scope>NUCLEOTIDE SEQUENCE [LARGE SCALE GENOMIC DNA]</scope>
    <source>
        <strain evidence="4 5">KoM1</strain>
    </source>
</reference>
<keyword evidence="1" id="KW-0488">Methylation</keyword>
<dbReference type="InterPro" id="IPR045584">
    <property type="entry name" value="Pilin-like"/>
</dbReference>
<dbReference type="Pfam" id="PF07963">
    <property type="entry name" value="N_methyl"/>
    <property type="match status" value="1"/>
</dbReference>
<sequence>MKFQMDDVTKTLQRPEALQLGTWQSRLNWPQNPISRPTYTFPRRVPVVNNQFSKVIHKSNAGGNGFTLLELLTALAVIGVLSAIAIPTYNGYIEKININKAISDINFIQVCIERYHTETFDYPSAMEDIAGCLPNNGIDPWGKPYVYFSHDKDDKLKGKDKPKGEDKGDDQRRQDGNENPINTLYDLYSKGKDGLSKKQLTQDDSKDDVIVAHDGAFIGLASDF</sequence>